<dbReference type="RefSeq" id="WP_088855365.1">
    <property type="nucleotide sequence ID" value="NZ_CP015103.1"/>
</dbReference>
<evidence type="ECO:0000313" key="1">
    <source>
        <dbReference type="EMBL" id="ASJ08127.1"/>
    </source>
</evidence>
<dbReference type="Gene3D" id="3.30.2320.10">
    <property type="entry name" value="hypothetical protein PF0899 domain"/>
    <property type="match status" value="1"/>
</dbReference>
<sequence>MRELRDILERAINELREEGLEPDVLLVGPGFIEHAVDVLRECRLKVYRIEELGYDAVIADSKYLGQMKRASRRISIEPLLVENEMWNELRNLEV</sequence>
<dbReference type="SUPFAM" id="SSF111057">
    <property type="entry name" value="Hypothetical protein PF0899"/>
    <property type="match status" value="1"/>
</dbReference>
<dbReference type="InterPro" id="IPR014418">
    <property type="entry name" value="ENCP4"/>
</dbReference>
<name>A0A2Z2MNB3_9EURY</name>
<dbReference type="Proteomes" id="UP000250125">
    <property type="component" value="Chromosome"/>
</dbReference>
<dbReference type="GeneID" id="33317041"/>
<dbReference type="PIRSF" id="PIRSF004604">
    <property type="entry name" value="UCP004604"/>
    <property type="match status" value="1"/>
</dbReference>
<evidence type="ECO:0008006" key="3">
    <source>
        <dbReference type="Google" id="ProtNLM"/>
    </source>
</evidence>
<dbReference type="AlphaFoldDB" id="A0A2Z2MNB3"/>
<reference evidence="1 2" key="1">
    <citation type="submission" date="2016-04" db="EMBL/GenBank/DDBJ databases">
        <title>Complete genome sequence of Thermococcus siculi type strain RG-20.</title>
        <authorList>
            <person name="Oger P.M."/>
        </authorList>
    </citation>
    <scope>NUCLEOTIDE SEQUENCE [LARGE SCALE GENOMIC DNA]</scope>
    <source>
        <strain evidence="1 2">RG-20</strain>
    </source>
</reference>
<dbReference type="EMBL" id="CP015103">
    <property type="protein sequence ID" value="ASJ08127.1"/>
    <property type="molecule type" value="Genomic_DNA"/>
</dbReference>
<evidence type="ECO:0000313" key="2">
    <source>
        <dbReference type="Proteomes" id="UP000250125"/>
    </source>
</evidence>
<dbReference type="OrthoDB" id="86177at2157"/>
<gene>
    <name evidence="1" type="ORF">A3L11_02345</name>
</gene>
<proteinExistence type="predicted"/>
<dbReference type="InterPro" id="IPR036216">
    <property type="entry name" value="ENCP4_sf"/>
</dbReference>
<organism evidence="1 2">
    <name type="scientific">Thermococcus siculi</name>
    <dbReference type="NCBI Taxonomy" id="72803"/>
    <lineage>
        <taxon>Archaea</taxon>
        <taxon>Methanobacteriati</taxon>
        <taxon>Methanobacteriota</taxon>
        <taxon>Thermococci</taxon>
        <taxon>Thermococcales</taxon>
        <taxon>Thermococcaceae</taxon>
        <taxon>Thermococcus</taxon>
    </lineage>
</organism>
<accession>A0A2Z2MNB3</accession>
<dbReference type="NCBIfam" id="NF041191">
    <property type="entry name" value="encap_f4b"/>
    <property type="match status" value="1"/>
</dbReference>
<keyword evidence="2" id="KW-1185">Reference proteome</keyword>
<dbReference type="KEGG" id="tsl:A3L11_02345"/>
<protein>
    <recommendedName>
        <fullName evidence="3">DUF1884 domain-containing protein</fullName>
    </recommendedName>
</protein>
<dbReference type="Pfam" id="PF08967">
    <property type="entry name" value="ENCP4"/>
    <property type="match status" value="1"/>
</dbReference>